<protein>
    <submittedName>
        <fullName evidence="1">PepSY-like domain-containing protein</fullName>
    </submittedName>
</protein>
<proteinExistence type="predicted"/>
<sequence>MSISLKRLFKYKKTIVNPLVQRSFNLKFPKATHIFWQQIDVFKWHVNFRWKKNKCTALFNSEGEWLETVTLVSLDKIPERLQLTLDEKTNKEELRQIYHVQTPDRSLYELNLNNGRYTFRLLYDLSGEIIGKFIL</sequence>
<reference evidence="1 2" key="1">
    <citation type="submission" date="2020-05" db="EMBL/GenBank/DDBJ databases">
        <title>The draft genome sequence of Maribacter arenosus CAU 1321.</title>
        <authorList>
            <person name="Mu L."/>
        </authorList>
    </citation>
    <scope>NUCLEOTIDE SEQUENCE [LARGE SCALE GENOMIC DNA]</scope>
    <source>
        <strain evidence="1 2">CAU 1321</strain>
    </source>
</reference>
<keyword evidence="2" id="KW-1185">Reference proteome</keyword>
<accession>A0ABR7VB13</accession>
<comment type="caution">
    <text evidence="1">The sequence shown here is derived from an EMBL/GenBank/DDBJ whole genome shotgun (WGS) entry which is preliminary data.</text>
</comment>
<evidence type="ECO:0000313" key="2">
    <source>
        <dbReference type="Proteomes" id="UP000598350"/>
    </source>
</evidence>
<gene>
    <name evidence="1" type="ORF">HPE63_05315</name>
</gene>
<dbReference type="Gene3D" id="3.10.450.360">
    <property type="match status" value="1"/>
</dbReference>
<dbReference type="RefSeq" id="WP_188313225.1">
    <property type="nucleotide sequence ID" value="NZ_JABTCG010000002.1"/>
</dbReference>
<name>A0ABR7VB13_9FLAO</name>
<dbReference type="SUPFAM" id="SSF160574">
    <property type="entry name" value="BT0923-like"/>
    <property type="match status" value="1"/>
</dbReference>
<evidence type="ECO:0000313" key="1">
    <source>
        <dbReference type="EMBL" id="MBD0850081.1"/>
    </source>
</evidence>
<dbReference type="Proteomes" id="UP000598350">
    <property type="component" value="Unassembled WGS sequence"/>
</dbReference>
<organism evidence="1 2">
    <name type="scientific">Maribacter arenosus</name>
    <dbReference type="NCBI Taxonomy" id="1854708"/>
    <lineage>
        <taxon>Bacteria</taxon>
        <taxon>Pseudomonadati</taxon>
        <taxon>Bacteroidota</taxon>
        <taxon>Flavobacteriia</taxon>
        <taxon>Flavobacteriales</taxon>
        <taxon>Flavobacteriaceae</taxon>
        <taxon>Maribacter</taxon>
    </lineage>
</organism>
<dbReference type="EMBL" id="JABTCG010000002">
    <property type="protein sequence ID" value="MBD0850081.1"/>
    <property type="molecule type" value="Genomic_DNA"/>
</dbReference>